<evidence type="ECO:0000313" key="1">
    <source>
        <dbReference type="EMBL" id="RMZ92938.1"/>
    </source>
</evidence>
<comment type="caution">
    <text evidence="1">The sequence shown here is derived from an EMBL/GenBank/DDBJ whole genome shotgun (WGS) entry which is preliminary data.</text>
</comment>
<name>A0A3M7P1F2_BRAPC</name>
<dbReference type="EMBL" id="REGN01014192">
    <property type="protein sequence ID" value="RMZ92938.1"/>
    <property type="molecule type" value="Genomic_DNA"/>
</dbReference>
<protein>
    <submittedName>
        <fullName evidence="1">Uncharacterized protein</fullName>
    </submittedName>
</protein>
<keyword evidence="2" id="KW-1185">Reference proteome</keyword>
<proteinExistence type="predicted"/>
<feature type="non-terminal residue" evidence="1">
    <location>
        <position position="138"/>
    </location>
</feature>
<reference evidence="1 2" key="1">
    <citation type="journal article" date="2018" name="Sci. Rep.">
        <title>Genomic signatures of local adaptation to the degree of environmental predictability in rotifers.</title>
        <authorList>
            <person name="Franch-Gras L."/>
            <person name="Hahn C."/>
            <person name="Garcia-Roger E.M."/>
            <person name="Carmona M.J."/>
            <person name="Serra M."/>
            <person name="Gomez A."/>
        </authorList>
    </citation>
    <scope>NUCLEOTIDE SEQUENCE [LARGE SCALE GENOMIC DNA]</scope>
    <source>
        <strain evidence="1">HYR1</strain>
    </source>
</reference>
<organism evidence="1 2">
    <name type="scientific">Brachionus plicatilis</name>
    <name type="common">Marine rotifer</name>
    <name type="synonym">Brachionus muelleri</name>
    <dbReference type="NCBI Taxonomy" id="10195"/>
    <lineage>
        <taxon>Eukaryota</taxon>
        <taxon>Metazoa</taxon>
        <taxon>Spiralia</taxon>
        <taxon>Gnathifera</taxon>
        <taxon>Rotifera</taxon>
        <taxon>Eurotatoria</taxon>
        <taxon>Monogononta</taxon>
        <taxon>Pseudotrocha</taxon>
        <taxon>Ploima</taxon>
        <taxon>Brachionidae</taxon>
        <taxon>Brachionus</taxon>
    </lineage>
</organism>
<dbReference type="Proteomes" id="UP000276133">
    <property type="component" value="Unassembled WGS sequence"/>
</dbReference>
<dbReference type="AlphaFoldDB" id="A0A3M7P1F2"/>
<gene>
    <name evidence="1" type="ORF">BpHYR1_046555</name>
</gene>
<accession>A0A3M7P1F2</accession>
<evidence type="ECO:0000313" key="2">
    <source>
        <dbReference type="Proteomes" id="UP000276133"/>
    </source>
</evidence>
<sequence>MLRMRRIAGIIEVDFNRLAVFLKIFRTLIHKQISRRSRLTLFNELLSRHWGKEREERETNVKNFQSDLCQINGHYKTISKTAFRVLLKFRTMSDPVSYRSLFSSRIEKFIAFVKCLFGRSKHTSLTEEQIEVYREAFL</sequence>